<sequence length="229" mass="25725">MQLTDNNNKDLLIHLEEVSSITTVNDDDAAEIVSAAETNSNVRSSKSYVIQDHKEDDPDLASAQQESILLAGNGTQRKNINNQSSISGIPLAQSSSTTGTFKITDVDLQRMNQVALEASHPEFNAQMQQQDVEQIRHILEEFIREQECREAAILECADLKSVSSIFEPVVTSQMNSFYPMLQQIQLVKLPYTNVFNTNILKSVYDKNDPNNASKYIQQNNESFRDDVPQ</sequence>
<evidence type="ECO:0000313" key="1">
    <source>
        <dbReference type="EMBL" id="KAA6384014.1"/>
    </source>
</evidence>
<protein>
    <submittedName>
        <fullName evidence="1">Uncharacterized protein</fullName>
    </submittedName>
</protein>
<proteinExistence type="predicted"/>
<comment type="caution">
    <text evidence="1">The sequence shown here is derived from an EMBL/GenBank/DDBJ whole genome shotgun (WGS) entry which is preliminary data.</text>
</comment>
<accession>A0A5J4VNF6</accession>
<gene>
    <name evidence="1" type="ORF">EZS28_020458</name>
</gene>
<dbReference type="AlphaFoldDB" id="A0A5J4VNF6"/>
<dbReference type="EMBL" id="SNRW01005965">
    <property type="protein sequence ID" value="KAA6384014.1"/>
    <property type="molecule type" value="Genomic_DNA"/>
</dbReference>
<organism evidence="1 2">
    <name type="scientific">Streblomastix strix</name>
    <dbReference type="NCBI Taxonomy" id="222440"/>
    <lineage>
        <taxon>Eukaryota</taxon>
        <taxon>Metamonada</taxon>
        <taxon>Preaxostyla</taxon>
        <taxon>Oxymonadida</taxon>
        <taxon>Streblomastigidae</taxon>
        <taxon>Streblomastix</taxon>
    </lineage>
</organism>
<name>A0A5J4VNF6_9EUKA</name>
<evidence type="ECO:0000313" key="2">
    <source>
        <dbReference type="Proteomes" id="UP000324800"/>
    </source>
</evidence>
<reference evidence="1 2" key="1">
    <citation type="submission" date="2019-03" db="EMBL/GenBank/DDBJ databases">
        <title>Single cell metagenomics reveals metabolic interactions within the superorganism composed of flagellate Streblomastix strix and complex community of Bacteroidetes bacteria on its surface.</title>
        <authorList>
            <person name="Treitli S.C."/>
            <person name="Kolisko M."/>
            <person name="Husnik F."/>
            <person name="Keeling P."/>
            <person name="Hampl V."/>
        </authorList>
    </citation>
    <scope>NUCLEOTIDE SEQUENCE [LARGE SCALE GENOMIC DNA]</scope>
    <source>
        <strain evidence="1">ST1C</strain>
    </source>
</reference>
<dbReference type="Proteomes" id="UP000324800">
    <property type="component" value="Unassembled WGS sequence"/>
</dbReference>